<keyword evidence="3" id="KW-1185">Reference proteome</keyword>
<dbReference type="PANTHER" id="PTHR46233">
    <property type="entry name" value="HYDROXYACYLGLUTATHIONE HYDROLASE GLOC"/>
    <property type="match status" value="1"/>
</dbReference>
<dbReference type="Gene3D" id="3.60.15.10">
    <property type="entry name" value="Ribonuclease Z/Hydroxyacylglutathione hydrolase-like"/>
    <property type="match status" value="1"/>
</dbReference>
<evidence type="ECO:0000313" key="2">
    <source>
        <dbReference type="EMBL" id="MFD1888680.1"/>
    </source>
</evidence>
<dbReference type="RefSeq" id="WP_343871747.1">
    <property type="nucleotide sequence ID" value="NZ_BAAAIX010000001.1"/>
</dbReference>
<gene>
    <name evidence="2" type="ORF">ACFSCS_00565</name>
</gene>
<sequence>MTTTRQLADDLYLDVAVVGPMSNNAYLLREASGRALLVDAADDAPALLDLVSGVTVETIVTTHRHHDHVQALAELAAATGARTVAGRPDAQAIEQATGVACEPLWTGDSLTLGRRTISVVGLVGHTPGSIALVVDAGEAGVQLFTGDSLFPGGVGKTGSAEDFTSLLDDVERELFARHGDDAVVWPGHGDHTTLGAERPHLAEWRERGW</sequence>
<dbReference type="Pfam" id="PF00753">
    <property type="entry name" value="Lactamase_B"/>
    <property type="match status" value="1"/>
</dbReference>
<accession>A0ABW4RRI1</accession>
<dbReference type="SUPFAM" id="SSF56281">
    <property type="entry name" value="Metallo-hydrolase/oxidoreductase"/>
    <property type="match status" value="1"/>
</dbReference>
<comment type="caution">
    <text evidence="2">The sequence shown here is derived from an EMBL/GenBank/DDBJ whole genome shotgun (WGS) entry which is preliminary data.</text>
</comment>
<evidence type="ECO:0000259" key="1">
    <source>
        <dbReference type="SMART" id="SM00849"/>
    </source>
</evidence>
<dbReference type="InterPro" id="IPR001279">
    <property type="entry name" value="Metallo-B-lactamas"/>
</dbReference>
<feature type="domain" description="Metallo-beta-lactamase" evidence="1">
    <location>
        <begin position="22"/>
        <end position="188"/>
    </location>
</feature>
<dbReference type="EMBL" id="JBHUFZ010000001">
    <property type="protein sequence ID" value="MFD1888680.1"/>
    <property type="molecule type" value="Genomic_DNA"/>
</dbReference>
<name>A0ABW4RRI1_9ACTN</name>
<evidence type="ECO:0000313" key="3">
    <source>
        <dbReference type="Proteomes" id="UP001597326"/>
    </source>
</evidence>
<protein>
    <submittedName>
        <fullName evidence="2">MBL fold metallo-hydrolase</fullName>
    </submittedName>
</protein>
<dbReference type="Proteomes" id="UP001597326">
    <property type="component" value="Unassembled WGS sequence"/>
</dbReference>
<reference evidence="3" key="1">
    <citation type="journal article" date="2019" name="Int. J. Syst. Evol. Microbiol.">
        <title>The Global Catalogue of Microorganisms (GCM) 10K type strain sequencing project: providing services to taxonomists for standard genome sequencing and annotation.</title>
        <authorList>
            <consortium name="The Broad Institute Genomics Platform"/>
            <consortium name="The Broad Institute Genome Sequencing Center for Infectious Disease"/>
            <person name="Wu L."/>
            <person name="Ma J."/>
        </authorList>
    </citation>
    <scope>NUCLEOTIDE SEQUENCE [LARGE SCALE GENOMIC DNA]</scope>
    <source>
        <strain evidence="3">CAIM 431</strain>
    </source>
</reference>
<dbReference type="PANTHER" id="PTHR46233:SF1">
    <property type="entry name" value="CONSERVED PROTEIN"/>
    <property type="match status" value="1"/>
</dbReference>
<dbReference type="SMART" id="SM00849">
    <property type="entry name" value="Lactamase_B"/>
    <property type="match status" value="1"/>
</dbReference>
<dbReference type="CDD" id="cd06262">
    <property type="entry name" value="metallo-hydrolase-like_MBL-fold"/>
    <property type="match status" value="1"/>
</dbReference>
<organism evidence="2 3">
    <name type="scientific">Luteococcus peritonei</name>
    <dbReference type="NCBI Taxonomy" id="88874"/>
    <lineage>
        <taxon>Bacteria</taxon>
        <taxon>Bacillati</taxon>
        <taxon>Actinomycetota</taxon>
        <taxon>Actinomycetes</taxon>
        <taxon>Propionibacteriales</taxon>
        <taxon>Propionibacteriaceae</taxon>
        <taxon>Luteococcus</taxon>
    </lineage>
</organism>
<proteinExistence type="predicted"/>
<dbReference type="InterPro" id="IPR051453">
    <property type="entry name" value="MBL_Glyoxalase_II"/>
</dbReference>
<dbReference type="InterPro" id="IPR036866">
    <property type="entry name" value="RibonucZ/Hydroxyglut_hydro"/>
</dbReference>